<gene>
    <name evidence="2" type="ORF">BJ554DRAFT_5053</name>
</gene>
<feature type="region of interest" description="Disordered" evidence="1">
    <location>
        <begin position="1"/>
        <end position="25"/>
    </location>
</feature>
<evidence type="ECO:0000256" key="1">
    <source>
        <dbReference type="SAM" id="MobiDB-lite"/>
    </source>
</evidence>
<reference evidence="2 3" key="1">
    <citation type="journal article" name="Sci. Rep.">
        <title>Genome-scale phylogenetic analyses confirm Olpidium as the closest living zoosporic fungus to the non-flagellated, terrestrial fungi.</title>
        <authorList>
            <person name="Chang Y."/>
            <person name="Rochon D."/>
            <person name="Sekimoto S."/>
            <person name="Wang Y."/>
            <person name="Chovatia M."/>
            <person name="Sandor L."/>
            <person name="Salamov A."/>
            <person name="Grigoriev I.V."/>
            <person name="Stajich J.E."/>
            <person name="Spatafora J.W."/>
        </authorList>
    </citation>
    <scope>NUCLEOTIDE SEQUENCE [LARGE SCALE GENOMIC DNA]</scope>
    <source>
        <strain evidence="2">S191</strain>
    </source>
</reference>
<name>A0A8H8DLA0_9FUNG</name>
<dbReference type="AlphaFoldDB" id="A0A8H8DLA0"/>
<organism evidence="2 3">
    <name type="scientific">Olpidium bornovanus</name>
    <dbReference type="NCBI Taxonomy" id="278681"/>
    <lineage>
        <taxon>Eukaryota</taxon>
        <taxon>Fungi</taxon>
        <taxon>Fungi incertae sedis</taxon>
        <taxon>Olpidiomycota</taxon>
        <taxon>Olpidiomycotina</taxon>
        <taxon>Olpidiomycetes</taxon>
        <taxon>Olpidiales</taxon>
        <taxon>Olpidiaceae</taxon>
        <taxon>Olpidium</taxon>
    </lineage>
</organism>
<evidence type="ECO:0000313" key="2">
    <source>
        <dbReference type="EMBL" id="KAG5462455.1"/>
    </source>
</evidence>
<feature type="region of interest" description="Disordered" evidence="1">
    <location>
        <begin position="37"/>
        <end position="72"/>
    </location>
</feature>
<dbReference type="Proteomes" id="UP000673691">
    <property type="component" value="Unassembled WGS sequence"/>
</dbReference>
<keyword evidence="3" id="KW-1185">Reference proteome</keyword>
<protein>
    <submittedName>
        <fullName evidence="2">Uncharacterized protein</fullName>
    </submittedName>
</protein>
<sequence>MPSPTEEDQCGNDLPPGKTTPSHHRGCDLWASRNCFPGDAPRPQHSMSSLALNPAYREKDAAFPRDARSTVR</sequence>
<dbReference type="EMBL" id="JAEFCI010002102">
    <property type="protein sequence ID" value="KAG5462455.1"/>
    <property type="molecule type" value="Genomic_DNA"/>
</dbReference>
<comment type="caution">
    <text evidence="2">The sequence shown here is derived from an EMBL/GenBank/DDBJ whole genome shotgun (WGS) entry which is preliminary data.</text>
</comment>
<feature type="compositionally biased region" description="Basic and acidic residues" evidence="1">
    <location>
        <begin position="56"/>
        <end position="72"/>
    </location>
</feature>
<proteinExistence type="predicted"/>
<feature type="compositionally biased region" description="Acidic residues" evidence="1">
    <location>
        <begin position="1"/>
        <end position="10"/>
    </location>
</feature>
<evidence type="ECO:0000313" key="3">
    <source>
        <dbReference type="Proteomes" id="UP000673691"/>
    </source>
</evidence>
<accession>A0A8H8DLA0</accession>